<gene>
    <name evidence="2" type="ORF">S01H1_05097</name>
</gene>
<accession>X0RPN0</accession>
<protein>
    <recommendedName>
        <fullName evidence="3">ABC transporter substrate-binding protein</fullName>
    </recommendedName>
</protein>
<name>X0RPN0_9ZZZZ</name>
<dbReference type="GO" id="GO:0055085">
    <property type="term" value="P:transmembrane transport"/>
    <property type="evidence" value="ECO:0007669"/>
    <property type="project" value="InterPro"/>
</dbReference>
<dbReference type="PANTHER" id="PTHR33376:SF5">
    <property type="entry name" value="EXTRACYTOPLASMIC SOLUTE RECEPTOR PROTEIN"/>
    <property type="match status" value="1"/>
</dbReference>
<dbReference type="Gene3D" id="3.40.190.10">
    <property type="entry name" value="Periplasmic binding protein-like II"/>
    <property type="match status" value="1"/>
</dbReference>
<dbReference type="InterPro" id="IPR038404">
    <property type="entry name" value="TRAP_DctP_sf"/>
</dbReference>
<organism evidence="2">
    <name type="scientific">marine sediment metagenome</name>
    <dbReference type="NCBI Taxonomy" id="412755"/>
    <lineage>
        <taxon>unclassified sequences</taxon>
        <taxon>metagenomes</taxon>
        <taxon>ecological metagenomes</taxon>
    </lineage>
</organism>
<dbReference type="InterPro" id="IPR026289">
    <property type="entry name" value="SBP_TakP-like"/>
</dbReference>
<proteinExistence type="predicted"/>
<dbReference type="PIRSF" id="PIRSF039026">
    <property type="entry name" value="SiaP"/>
    <property type="match status" value="1"/>
</dbReference>
<dbReference type="GO" id="GO:0031317">
    <property type="term" value="C:tripartite ATP-independent periplasmic transporter complex"/>
    <property type="evidence" value="ECO:0007669"/>
    <property type="project" value="InterPro"/>
</dbReference>
<dbReference type="NCBIfam" id="NF037995">
    <property type="entry name" value="TRAP_S1"/>
    <property type="match status" value="1"/>
</dbReference>
<sequence length="366" mass="39419">MVGGAAGWLGRGAGGKKMAKKVATKPAAPAVVKGVKQLRMVTSWPKNFPGLGTAANRFAARVNQASEGRYTIKVFAGGELVHPLKCNDAVQQGTADLYHSADYYYQGKSQAYAWYTAVPGGFSPAEINAWIYHLGGQKLWDEVGAQFGIKHLPGGNSGHQMAGWFKKPITSLEDFKGLKMRIPGLGGAVIKALGGTSVTLAGSEILPALQSGTIDATEWVGPWNDLAFGFYKVVKNAYYPGIHEPGSMLGIGLSKKLWDGFSAADQALFTACALAENSYDLAEFNANNTQALKTLVTKHGVTYRQLPEDVFKGMAQAAKDVVATAGAKDALTKKVYNSYIDARKTLTDWTRISDQAYYNMRDLVKY</sequence>
<dbReference type="PANTHER" id="PTHR33376">
    <property type="match status" value="1"/>
</dbReference>
<dbReference type="EMBL" id="BARS01002656">
    <property type="protein sequence ID" value="GAF70814.1"/>
    <property type="molecule type" value="Genomic_DNA"/>
</dbReference>
<evidence type="ECO:0008006" key="3">
    <source>
        <dbReference type="Google" id="ProtNLM"/>
    </source>
</evidence>
<dbReference type="AlphaFoldDB" id="X0RPN0"/>
<comment type="caution">
    <text evidence="2">The sequence shown here is derived from an EMBL/GenBank/DDBJ whole genome shotgun (WGS) entry which is preliminary data.</text>
</comment>
<dbReference type="Pfam" id="PF03480">
    <property type="entry name" value="DctP"/>
    <property type="match status" value="1"/>
</dbReference>
<reference evidence="2" key="1">
    <citation type="journal article" date="2014" name="Front. Microbiol.">
        <title>High frequency of phylogenetically diverse reductive dehalogenase-homologous genes in deep subseafloor sedimentary metagenomes.</title>
        <authorList>
            <person name="Kawai M."/>
            <person name="Futagami T."/>
            <person name="Toyoda A."/>
            <person name="Takaki Y."/>
            <person name="Nishi S."/>
            <person name="Hori S."/>
            <person name="Arai W."/>
            <person name="Tsubouchi T."/>
            <person name="Morono Y."/>
            <person name="Uchiyama I."/>
            <person name="Ito T."/>
            <person name="Fujiyama A."/>
            <person name="Inagaki F."/>
            <person name="Takami H."/>
        </authorList>
    </citation>
    <scope>NUCLEOTIDE SEQUENCE</scope>
    <source>
        <strain evidence="2">Expedition CK06-06</strain>
    </source>
</reference>
<evidence type="ECO:0000256" key="1">
    <source>
        <dbReference type="ARBA" id="ARBA00022729"/>
    </source>
</evidence>
<dbReference type="InterPro" id="IPR018389">
    <property type="entry name" value="DctP_fam"/>
</dbReference>
<keyword evidence="1" id="KW-0732">Signal</keyword>
<dbReference type="Gene3D" id="3.40.190.170">
    <property type="entry name" value="Bacterial extracellular solute-binding protein, family 7"/>
    <property type="match status" value="1"/>
</dbReference>
<evidence type="ECO:0000313" key="2">
    <source>
        <dbReference type="EMBL" id="GAF70814.1"/>
    </source>
</evidence>
<dbReference type="CDD" id="cd13604">
    <property type="entry name" value="PBP2_TRAP_ketoacid_lactate_like"/>
    <property type="match status" value="1"/>
</dbReference>